<evidence type="ECO:0000256" key="2">
    <source>
        <dbReference type="ARBA" id="ARBA00022468"/>
    </source>
</evidence>
<dbReference type="InterPro" id="IPR032675">
    <property type="entry name" value="LRR_dom_sf"/>
</dbReference>
<dbReference type="InterPro" id="IPR027038">
    <property type="entry name" value="RanGap"/>
</dbReference>
<dbReference type="GO" id="GO:0005829">
    <property type="term" value="C:cytosol"/>
    <property type="evidence" value="ECO:0007669"/>
    <property type="project" value="TreeGrafter"/>
</dbReference>
<dbReference type="KEGG" id="mng:MNEG_9580"/>
<reference evidence="6 7" key="1">
    <citation type="journal article" date="2013" name="BMC Genomics">
        <title>Reconstruction of the lipid metabolism for the microalga Monoraphidium neglectum from its genome sequence reveals characteristics suitable for biofuel production.</title>
        <authorList>
            <person name="Bogen C."/>
            <person name="Al-Dilaimi A."/>
            <person name="Albersmeier A."/>
            <person name="Wichmann J."/>
            <person name="Grundmann M."/>
            <person name="Rupp O."/>
            <person name="Lauersen K.J."/>
            <person name="Blifernez-Klassen O."/>
            <person name="Kalinowski J."/>
            <person name="Goesmann A."/>
            <person name="Mussgnug J.H."/>
            <person name="Kruse O."/>
        </authorList>
    </citation>
    <scope>NUCLEOTIDE SEQUENCE [LARGE SCALE GENOMIC DNA]</scope>
    <source>
        <strain evidence="6 7">SAG 48.87</strain>
    </source>
</reference>
<dbReference type="EMBL" id="KK102204">
    <property type="protein sequence ID" value="KIY98383.1"/>
    <property type="molecule type" value="Genomic_DNA"/>
</dbReference>
<proteinExistence type="predicted"/>
<feature type="compositionally biased region" description="Gly residues" evidence="5">
    <location>
        <begin position="905"/>
        <end position="918"/>
    </location>
</feature>
<sequence length="972" mass="102278">MTQLRVLRLGWNSLGLRTARALAQGLRLCSTLEQLHLAWSGVTDTGAAHIAKALEANTSVNLLDLSGCGVSPATCAVLVETLGANSTLSRLVLQDNPLGATGARKLLRAVHSGGRHRTVDLAGCGFLRFPSRVVGSGSGGASASASSGGSGGGGEAPSSASPPSATSGADFNPRDANGVYRLDLAEPAQRQVAVELLRLAAEHGVESWRGPTIAGKPINIKGVTPQQLPAKGVLQLEFASDKRPSLDCEPLTHQEFEAFWVSMTDPARLAQAAADLAQSWALVDEGSSAATTASLPRAWPAPRPAASAPPPCAAPASPRRQALSATQAGRGGGDRGEGRQRPAFAGAPRGTVAVVVPSGAARRNASCGVGGSHVHAVTDGWKLDLLSVLVLDSYFTAQQSSNISVWDCINLQAGTIVSGFHYGEDRVQAAVKVFGRVVDPENFAAEVYTTLTPSQAEQADARIGVLRLFSPANPTGRYCLQLGHQTHYMVAVRLVELYQQQVDAGLCEWPLVLCANSVTLDGGPLEERLLREPHLFRVPREGELALCFTDLRPIPDDAQPLTKQQFAVLVAHLVGDARLDAQELDAAVHATSLGAKTAAVGRFETWGAGHPLTGKVSAMRRVSLDPCAVRVRDSEHLVAAIRFFSIHHYITSDQLAQLLALLPESDPASGPLQVEVATAFWARCVDRRQGWSDVLRALGSEQQVSLCQRLGYAVVFDPIRPGGLHYRLRMYRPDEYQIAWRLHRMALTAQHNCFEDFRMDGVAKNFSQSANLWSIMRGNAAEHATPTVTLDFNFVWPDSVKTHWAAVTIQSAWRSYLQRKRIGRPRPSAAPLLVHRHPGSSGAPTPTRRSANGALDAAASPKTHLSGAALDSGGPPQAWAPPGKRQQPWEAMYGGSGGSQARPAAGGGNLGVGSGGSLGTSSRAATTAPQSTVGGSRPVSAATGAGAGAGADAGLGALGRELQLGLGAKPRL</sequence>
<dbReference type="AlphaFoldDB" id="A0A0D2KS23"/>
<comment type="subcellular location">
    <subcellularLocation>
        <location evidence="1">Cytoplasm</location>
        <location evidence="1">Cytoskeleton</location>
        <location evidence="1">Cilium axoneme</location>
    </subcellularLocation>
</comment>
<dbReference type="GO" id="GO:0031267">
    <property type="term" value="F:small GTPase binding"/>
    <property type="evidence" value="ECO:0007669"/>
    <property type="project" value="TreeGrafter"/>
</dbReference>
<dbReference type="SUPFAM" id="SSF52047">
    <property type="entry name" value="RNI-like"/>
    <property type="match status" value="1"/>
</dbReference>
<gene>
    <name evidence="6" type="ORF">MNEG_9580</name>
</gene>
<dbReference type="Gene3D" id="3.80.10.10">
    <property type="entry name" value="Ribonuclease Inhibitor"/>
    <property type="match status" value="1"/>
</dbReference>
<organism evidence="6 7">
    <name type="scientific">Monoraphidium neglectum</name>
    <dbReference type="NCBI Taxonomy" id="145388"/>
    <lineage>
        <taxon>Eukaryota</taxon>
        <taxon>Viridiplantae</taxon>
        <taxon>Chlorophyta</taxon>
        <taxon>core chlorophytes</taxon>
        <taxon>Chlorophyceae</taxon>
        <taxon>CS clade</taxon>
        <taxon>Sphaeropleales</taxon>
        <taxon>Selenastraceae</taxon>
        <taxon>Monoraphidium</taxon>
    </lineage>
</organism>
<accession>A0A0D2KS23</accession>
<feature type="region of interest" description="Disordered" evidence="5">
    <location>
        <begin position="138"/>
        <end position="172"/>
    </location>
</feature>
<dbReference type="GO" id="GO:0005096">
    <property type="term" value="F:GTPase activator activity"/>
    <property type="evidence" value="ECO:0007669"/>
    <property type="project" value="UniProtKB-KW"/>
</dbReference>
<dbReference type="InterPro" id="IPR000048">
    <property type="entry name" value="IQ_motif_EF-hand-BS"/>
</dbReference>
<name>A0A0D2KS23_9CHLO</name>
<dbReference type="PANTHER" id="PTHR24113">
    <property type="entry name" value="RAN GTPASE-ACTIVATING PROTEIN 1"/>
    <property type="match status" value="1"/>
</dbReference>
<evidence type="ECO:0000256" key="4">
    <source>
        <dbReference type="ARBA" id="ARBA00022737"/>
    </source>
</evidence>
<dbReference type="PANTHER" id="PTHR24113:SF12">
    <property type="entry name" value="RAN GTPASE-ACTIVATING PROTEIN 1"/>
    <property type="match status" value="1"/>
</dbReference>
<dbReference type="SMART" id="SM00368">
    <property type="entry name" value="LRR_RI"/>
    <property type="match status" value="4"/>
</dbReference>
<dbReference type="GO" id="GO:0048471">
    <property type="term" value="C:perinuclear region of cytoplasm"/>
    <property type="evidence" value="ECO:0007669"/>
    <property type="project" value="TreeGrafter"/>
</dbReference>
<keyword evidence="7" id="KW-1185">Reference proteome</keyword>
<feature type="region of interest" description="Disordered" evidence="5">
    <location>
        <begin position="827"/>
        <end position="952"/>
    </location>
</feature>
<dbReference type="PROSITE" id="PS50096">
    <property type="entry name" value="IQ"/>
    <property type="match status" value="1"/>
</dbReference>
<feature type="compositionally biased region" description="Low complexity" evidence="5">
    <location>
        <begin position="156"/>
        <end position="169"/>
    </location>
</feature>
<keyword evidence="3" id="KW-0433">Leucine-rich repeat</keyword>
<dbReference type="Proteomes" id="UP000054498">
    <property type="component" value="Unassembled WGS sequence"/>
</dbReference>
<dbReference type="Pfam" id="PF13516">
    <property type="entry name" value="LRR_6"/>
    <property type="match status" value="2"/>
</dbReference>
<evidence type="ECO:0000256" key="3">
    <source>
        <dbReference type="ARBA" id="ARBA00022614"/>
    </source>
</evidence>
<dbReference type="GO" id="GO:0006913">
    <property type="term" value="P:nucleocytoplasmic transport"/>
    <property type="evidence" value="ECO:0007669"/>
    <property type="project" value="TreeGrafter"/>
</dbReference>
<dbReference type="RefSeq" id="XP_013897403.1">
    <property type="nucleotide sequence ID" value="XM_014041949.1"/>
</dbReference>
<evidence type="ECO:0000313" key="6">
    <source>
        <dbReference type="EMBL" id="KIY98383.1"/>
    </source>
</evidence>
<protein>
    <submittedName>
        <fullName evidence="6">Uncharacterized protein</fullName>
    </submittedName>
</protein>
<evidence type="ECO:0000313" key="7">
    <source>
        <dbReference type="Proteomes" id="UP000054498"/>
    </source>
</evidence>
<dbReference type="GO" id="GO:0005930">
    <property type="term" value="C:axoneme"/>
    <property type="evidence" value="ECO:0007669"/>
    <property type="project" value="UniProtKB-SubCell"/>
</dbReference>
<evidence type="ECO:0000256" key="5">
    <source>
        <dbReference type="SAM" id="MobiDB-lite"/>
    </source>
</evidence>
<keyword evidence="2" id="KW-0343">GTPase activation</keyword>
<keyword evidence="4" id="KW-0677">Repeat</keyword>
<feature type="region of interest" description="Disordered" evidence="5">
    <location>
        <begin position="293"/>
        <end position="346"/>
    </location>
</feature>
<dbReference type="CDD" id="cd23767">
    <property type="entry name" value="IQCD"/>
    <property type="match status" value="1"/>
</dbReference>
<dbReference type="OrthoDB" id="120976at2759"/>
<feature type="compositionally biased region" description="Low complexity" evidence="5">
    <location>
        <begin position="919"/>
        <end position="928"/>
    </location>
</feature>
<dbReference type="InterPro" id="IPR001611">
    <property type="entry name" value="Leu-rich_rpt"/>
</dbReference>
<dbReference type="Pfam" id="PF00612">
    <property type="entry name" value="IQ"/>
    <property type="match status" value="1"/>
</dbReference>
<feature type="compositionally biased region" description="Pro residues" evidence="5">
    <location>
        <begin position="299"/>
        <end position="313"/>
    </location>
</feature>
<dbReference type="GO" id="GO:0005634">
    <property type="term" value="C:nucleus"/>
    <property type="evidence" value="ECO:0007669"/>
    <property type="project" value="TreeGrafter"/>
</dbReference>
<dbReference type="GeneID" id="25742455"/>
<evidence type="ECO:0000256" key="1">
    <source>
        <dbReference type="ARBA" id="ARBA00004430"/>
    </source>
</evidence>